<accession>A0A6G9RF74</accession>
<proteinExistence type="inferred from homology"/>
<comment type="similarity">
    <text evidence="7">Belongs to the glycosyl hydrolase 24 family.</text>
</comment>
<dbReference type="InterPro" id="IPR023346">
    <property type="entry name" value="Lysozyme-like_dom_sf"/>
</dbReference>
<dbReference type="EMBL" id="CP050321">
    <property type="protein sequence ID" value="QIR25584.1"/>
    <property type="molecule type" value="Genomic_DNA"/>
</dbReference>
<dbReference type="CDD" id="cd00737">
    <property type="entry name" value="lyz_endolysin_autolysin"/>
    <property type="match status" value="1"/>
</dbReference>
<dbReference type="Gene3D" id="1.10.530.40">
    <property type="match status" value="1"/>
</dbReference>
<dbReference type="SUPFAM" id="SSF53955">
    <property type="entry name" value="Lysozyme-like"/>
    <property type="match status" value="1"/>
</dbReference>
<dbReference type="InterPro" id="IPR033907">
    <property type="entry name" value="Endolysin_autolysin"/>
</dbReference>
<dbReference type="GO" id="GO:0003796">
    <property type="term" value="F:lysozyme activity"/>
    <property type="evidence" value="ECO:0007669"/>
    <property type="project" value="UniProtKB-EC"/>
</dbReference>
<organism evidence="8 9">
    <name type="scientific">Kluyvera genomosp. 3</name>
    <dbReference type="NCBI Taxonomy" id="2774055"/>
    <lineage>
        <taxon>Bacteria</taxon>
        <taxon>Pseudomonadati</taxon>
        <taxon>Pseudomonadota</taxon>
        <taxon>Gammaproteobacteria</taxon>
        <taxon>Enterobacterales</taxon>
        <taxon>Enterobacteriaceae</taxon>
        <taxon>Kluyvera</taxon>
    </lineage>
</organism>
<dbReference type="AlphaFoldDB" id="A0A6G9RF74"/>
<keyword evidence="4 7" id="KW-0378">Hydrolase</keyword>
<dbReference type="PANTHER" id="PTHR38107:SF3">
    <property type="entry name" value="LYSOZYME RRRD-RELATED"/>
    <property type="match status" value="1"/>
</dbReference>
<evidence type="ECO:0000256" key="4">
    <source>
        <dbReference type="ARBA" id="ARBA00022801"/>
    </source>
</evidence>
<evidence type="ECO:0000256" key="7">
    <source>
        <dbReference type="RuleBase" id="RU003788"/>
    </source>
</evidence>
<gene>
    <name evidence="8" type="ORF">GY169_01700</name>
</gene>
<dbReference type="InterPro" id="IPR034690">
    <property type="entry name" value="Endolysin_T4_type"/>
</dbReference>
<keyword evidence="3 7" id="KW-0081">Bacteriolytic enzyme</keyword>
<dbReference type="GO" id="GO:0031640">
    <property type="term" value="P:killing of cells of another organism"/>
    <property type="evidence" value="ECO:0007669"/>
    <property type="project" value="UniProtKB-KW"/>
</dbReference>
<dbReference type="InterPro" id="IPR002196">
    <property type="entry name" value="Glyco_hydro_24"/>
</dbReference>
<dbReference type="GO" id="GO:0009253">
    <property type="term" value="P:peptidoglycan catabolic process"/>
    <property type="evidence" value="ECO:0007669"/>
    <property type="project" value="InterPro"/>
</dbReference>
<dbReference type="InterPro" id="IPR051018">
    <property type="entry name" value="Bacteriophage_GH24"/>
</dbReference>
<dbReference type="RefSeq" id="WP_163446826.1">
    <property type="nucleotide sequence ID" value="NZ_CP050321.1"/>
</dbReference>
<evidence type="ECO:0000256" key="6">
    <source>
        <dbReference type="ARBA" id="ARBA00023295"/>
    </source>
</evidence>
<dbReference type="KEGG" id="kgn:GY169_01700"/>
<evidence type="ECO:0000256" key="5">
    <source>
        <dbReference type="ARBA" id="ARBA00023200"/>
    </source>
</evidence>
<keyword evidence="9" id="KW-1185">Reference proteome</keyword>
<evidence type="ECO:0000256" key="2">
    <source>
        <dbReference type="ARBA" id="ARBA00022529"/>
    </source>
</evidence>
<keyword evidence="2 7" id="KW-0929">Antimicrobial</keyword>
<evidence type="ECO:0000256" key="3">
    <source>
        <dbReference type="ARBA" id="ARBA00022638"/>
    </source>
</evidence>
<sequence length="147" mass="16866">MSTGITMPSRQGLAFIKRFQGLSLEKYRDAEGFWVIGYGHLIHDRERFDTLLTHPQAEALFERDVEYYRQVLLQCINVPLEQHQFDALLSLAFSLGPEGVQLSPITQEINRQDFNAALAEWLRAGEQQSSLARQRQAEAALFQTAWL</sequence>
<dbReference type="EC" id="3.2.1.17" evidence="7"/>
<name>A0A6G9RF74_9ENTR</name>
<dbReference type="GO" id="GO:0042742">
    <property type="term" value="P:defense response to bacterium"/>
    <property type="evidence" value="ECO:0007669"/>
    <property type="project" value="UniProtKB-KW"/>
</dbReference>
<dbReference type="HAMAP" id="MF_04110">
    <property type="entry name" value="ENDOLYSIN_T4"/>
    <property type="match status" value="1"/>
</dbReference>
<evidence type="ECO:0000256" key="1">
    <source>
        <dbReference type="ARBA" id="ARBA00000632"/>
    </source>
</evidence>
<dbReference type="InterPro" id="IPR023347">
    <property type="entry name" value="Lysozyme_dom_sf"/>
</dbReference>
<reference evidence="8 9" key="1">
    <citation type="submission" date="2020-02" db="EMBL/GenBank/DDBJ databases">
        <title>Whole genome PO2S7.</title>
        <authorList>
            <person name="Singha K.M."/>
        </authorList>
    </citation>
    <scope>NUCLEOTIDE SEQUENCE [LARGE SCALE GENOMIC DNA]</scope>
    <source>
        <strain evidence="8 9">PO2S7</strain>
    </source>
</reference>
<evidence type="ECO:0000313" key="9">
    <source>
        <dbReference type="Proteomes" id="UP000503580"/>
    </source>
</evidence>
<comment type="catalytic activity">
    <reaction evidence="1 7">
        <text>Hydrolysis of (1-&gt;4)-beta-linkages between N-acetylmuramic acid and N-acetyl-D-glucosamine residues in a peptidoglycan and between N-acetyl-D-glucosamine residues in chitodextrins.</text>
        <dbReference type="EC" id="3.2.1.17"/>
    </reaction>
</comment>
<dbReference type="GO" id="GO:0016998">
    <property type="term" value="P:cell wall macromolecule catabolic process"/>
    <property type="evidence" value="ECO:0007669"/>
    <property type="project" value="InterPro"/>
</dbReference>
<protein>
    <recommendedName>
        <fullName evidence="7">Lysozyme</fullName>
        <ecNumber evidence="7">3.2.1.17</ecNumber>
    </recommendedName>
</protein>
<dbReference type="Pfam" id="PF00959">
    <property type="entry name" value="Phage_lysozyme"/>
    <property type="match status" value="1"/>
</dbReference>
<keyword evidence="5" id="KW-1035">Host cytoplasm</keyword>
<dbReference type="PANTHER" id="PTHR38107">
    <property type="match status" value="1"/>
</dbReference>
<keyword evidence="6 7" id="KW-0326">Glycosidase</keyword>
<dbReference type="Proteomes" id="UP000503580">
    <property type="component" value="Chromosome"/>
</dbReference>
<evidence type="ECO:0000313" key="8">
    <source>
        <dbReference type="EMBL" id="QIR25584.1"/>
    </source>
</evidence>